<reference evidence="21" key="3">
    <citation type="submission" date="2019-08" db="EMBL/GenBank/DDBJ databases">
        <authorList>
            <consortium name="Photinus pyralis genome working group"/>
            <person name="Fallon T.R."/>
            <person name="Sander Lower S.E."/>
            <person name="Weng J.-K."/>
        </authorList>
    </citation>
    <scope>NUCLEOTIDE SEQUENCE</scope>
    <source>
        <strain evidence="21">1611_PpyrPB1</strain>
        <tissue evidence="21">Whole body</tissue>
    </source>
</reference>
<dbReference type="InterPro" id="IPR014729">
    <property type="entry name" value="Rossmann-like_a/b/a_fold"/>
</dbReference>
<evidence type="ECO:0000256" key="13">
    <source>
        <dbReference type="ARBA" id="ARBA00044313"/>
    </source>
</evidence>
<dbReference type="CDD" id="cd00808">
    <property type="entry name" value="GluRS_core"/>
    <property type="match status" value="1"/>
</dbReference>
<comment type="subcellular location">
    <subcellularLocation>
        <location evidence="1">Mitochondrion</location>
    </subcellularLocation>
</comment>
<dbReference type="GO" id="GO:0005524">
    <property type="term" value="F:ATP binding"/>
    <property type="evidence" value="ECO:0007669"/>
    <property type="project" value="UniProtKB-KW"/>
</dbReference>
<evidence type="ECO:0000259" key="19">
    <source>
        <dbReference type="Pfam" id="PF19269"/>
    </source>
</evidence>
<evidence type="ECO:0000256" key="7">
    <source>
        <dbReference type="ARBA" id="ARBA00022917"/>
    </source>
</evidence>
<dbReference type="Pfam" id="PF00749">
    <property type="entry name" value="tRNA-synt_1c"/>
    <property type="match status" value="1"/>
</dbReference>
<evidence type="ECO:0000256" key="12">
    <source>
        <dbReference type="ARBA" id="ARBA00044251"/>
    </source>
</evidence>
<dbReference type="NCBIfam" id="TIGR00464">
    <property type="entry name" value="gltX_bact"/>
    <property type="match status" value="1"/>
</dbReference>
<evidence type="ECO:0000313" key="20">
    <source>
        <dbReference type="EMBL" id="JAV63514.1"/>
    </source>
</evidence>
<keyword evidence="4 17" id="KW-0436">Ligase</keyword>
<dbReference type="OrthoDB" id="428822at2759"/>
<dbReference type="GO" id="GO:0000049">
    <property type="term" value="F:tRNA binding"/>
    <property type="evidence" value="ECO:0007669"/>
    <property type="project" value="InterPro"/>
</dbReference>
<keyword evidence="8 17" id="KW-0030">Aminoacyl-tRNA synthetase</keyword>
<dbReference type="PANTHER" id="PTHR43311">
    <property type="entry name" value="GLUTAMATE--TRNA LIGASE"/>
    <property type="match status" value="1"/>
</dbReference>
<reference evidence="20" key="1">
    <citation type="journal article" date="2016" name="Sci. Rep.">
        <title>Molecular characterization of firefly nuptial gifts: a multi-omics approach sheds light on postcopulatory sexual selection.</title>
        <authorList>
            <person name="Al-Wathiqui N."/>
            <person name="Fallon T.R."/>
            <person name="South A."/>
            <person name="Weng J.K."/>
            <person name="Lewis S.M."/>
        </authorList>
    </citation>
    <scope>NUCLEOTIDE SEQUENCE</scope>
</reference>
<name>A0A1Y1KQD4_PHOPY</name>
<evidence type="ECO:0000256" key="9">
    <source>
        <dbReference type="ARBA" id="ARBA00030865"/>
    </source>
</evidence>
<evidence type="ECO:0000256" key="2">
    <source>
        <dbReference type="ARBA" id="ARBA00007894"/>
    </source>
</evidence>
<dbReference type="GO" id="GO:0005739">
    <property type="term" value="C:mitochondrion"/>
    <property type="evidence" value="ECO:0007669"/>
    <property type="project" value="UniProtKB-SubCell"/>
</dbReference>
<keyword evidence="22" id="KW-1185">Reference proteome</keyword>
<dbReference type="InParanoid" id="A0A1Y1KQD4"/>
<dbReference type="GO" id="GO:0006424">
    <property type="term" value="P:glutamyl-tRNA aminoacylation"/>
    <property type="evidence" value="ECO:0007669"/>
    <property type="project" value="InterPro"/>
</dbReference>
<dbReference type="Gene3D" id="1.10.10.350">
    <property type="match status" value="1"/>
</dbReference>
<dbReference type="SUPFAM" id="SSF48163">
    <property type="entry name" value="An anticodon-binding domain of class I aminoacyl-tRNA synthetases"/>
    <property type="match status" value="1"/>
</dbReference>
<evidence type="ECO:0000313" key="21">
    <source>
        <dbReference type="EMBL" id="KAB0797336.1"/>
    </source>
</evidence>
<evidence type="ECO:0000256" key="1">
    <source>
        <dbReference type="ARBA" id="ARBA00004173"/>
    </source>
</evidence>
<dbReference type="EC" id="6.1.1.17" evidence="3"/>
<evidence type="ECO:0000256" key="4">
    <source>
        <dbReference type="ARBA" id="ARBA00022598"/>
    </source>
</evidence>
<evidence type="ECO:0000256" key="6">
    <source>
        <dbReference type="ARBA" id="ARBA00022840"/>
    </source>
</evidence>
<evidence type="ECO:0000313" key="22">
    <source>
        <dbReference type="Proteomes" id="UP000327044"/>
    </source>
</evidence>
<evidence type="ECO:0000256" key="17">
    <source>
        <dbReference type="RuleBase" id="RU363037"/>
    </source>
</evidence>
<dbReference type="EMBL" id="GEZM01076958">
    <property type="protein sequence ID" value="JAV63514.1"/>
    <property type="molecule type" value="Transcribed_RNA"/>
</dbReference>
<dbReference type="EMBL" id="VVIM01000006">
    <property type="protein sequence ID" value="KAB0797336.1"/>
    <property type="molecule type" value="Genomic_DNA"/>
</dbReference>
<keyword evidence="7 17" id="KW-0648">Protein biosynthesis</keyword>
<dbReference type="EMBL" id="GEZM01076960">
    <property type="protein sequence ID" value="JAV63510.1"/>
    <property type="molecule type" value="Transcribed_RNA"/>
</dbReference>
<keyword evidence="5 17" id="KW-0547">Nucleotide-binding</keyword>
<dbReference type="FunCoup" id="A0A1Y1KQD4">
    <property type="interactions" value="766"/>
</dbReference>
<dbReference type="AlphaFoldDB" id="A0A1Y1KQD4"/>
<dbReference type="Proteomes" id="UP000327044">
    <property type="component" value="Unassembled WGS sequence"/>
</dbReference>
<protein>
    <recommendedName>
        <fullName evidence="11">Nondiscriminating glutamyl-tRNA synthetase EARS2, mitochondrial</fullName>
        <ecNumber evidence="3">6.1.1.17</ecNumber>
        <ecNumber evidence="10">6.1.1.24</ecNumber>
    </recommendedName>
    <alternativeName>
        <fullName evidence="13">Glutamate--tRNA(Gln) ligase EARS2, mitochondrial</fullName>
    </alternativeName>
    <alternativeName>
        <fullName evidence="9">Glutamyl-tRNA synthetase</fullName>
    </alternativeName>
    <alternativeName>
        <fullName evidence="12">Mitochondrial glutamyl-tRNA synthetase</fullName>
    </alternativeName>
</protein>
<feature type="domain" description="Aminoacyl-tRNA synthetase class I anticodon-binding" evidence="19">
    <location>
        <begin position="394"/>
        <end position="513"/>
    </location>
</feature>
<dbReference type="InterPro" id="IPR008925">
    <property type="entry name" value="aa_tRNA-synth_I_cd-bd_sf"/>
</dbReference>
<dbReference type="InterPro" id="IPR045462">
    <property type="entry name" value="aa-tRNA-synth_I_cd-bd"/>
</dbReference>
<dbReference type="InterPro" id="IPR004527">
    <property type="entry name" value="Glu-tRNA-ligase_bac/mito"/>
</dbReference>
<dbReference type="InterPro" id="IPR020751">
    <property type="entry name" value="aa-tRNA-synth_I_codon-bd_sub2"/>
</dbReference>
<comment type="catalytic activity">
    <reaction evidence="15">
        <text>tRNA(Glx) + L-glutamate + ATP = L-glutamyl-tRNA(Glx) + AMP + diphosphate</text>
        <dbReference type="Rhea" id="RHEA:18397"/>
        <dbReference type="Rhea" id="RHEA-COMP:9713"/>
        <dbReference type="Rhea" id="RHEA-COMP:9716"/>
        <dbReference type="ChEBI" id="CHEBI:29985"/>
        <dbReference type="ChEBI" id="CHEBI:30616"/>
        <dbReference type="ChEBI" id="CHEBI:33019"/>
        <dbReference type="ChEBI" id="CHEBI:78442"/>
        <dbReference type="ChEBI" id="CHEBI:78520"/>
        <dbReference type="ChEBI" id="CHEBI:456215"/>
        <dbReference type="EC" id="6.1.1.24"/>
    </reaction>
    <physiologicalReaction direction="left-to-right" evidence="15">
        <dbReference type="Rhea" id="RHEA:18398"/>
    </physiologicalReaction>
</comment>
<evidence type="ECO:0000256" key="10">
    <source>
        <dbReference type="ARBA" id="ARBA00044054"/>
    </source>
</evidence>
<dbReference type="GO" id="GO:0050561">
    <property type="term" value="F:glutamate-tRNA(Gln) ligase activity"/>
    <property type="evidence" value="ECO:0007669"/>
    <property type="project" value="UniProtKB-EC"/>
</dbReference>
<comment type="catalytic activity">
    <reaction evidence="14">
        <text>tRNA(Glu) + L-glutamate + ATP = L-glutamyl-tRNA(Glu) + AMP + diphosphate</text>
        <dbReference type="Rhea" id="RHEA:23540"/>
        <dbReference type="Rhea" id="RHEA-COMP:9663"/>
        <dbReference type="Rhea" id="RHEA-COMP:9680"/>
        <dbReference type="ChEBI" id="CHEBI:29985"/>
        <dbReference type="ChEBI" id="CHEBI:30616"/>
        <dbReference type="ChEBI" id="CHEBI:33019"/>
        <dbReference type="ChEBI" id="CHEBI:78442"/>
        <dbReference type="ChEBI" id="CHEBI:78520"/>
        <dbReference type="ChEBI" id="CHEBI:456215"/>
        <dbReference type="EC" id="6.1.1.17"/>
    </reaction>
    <physiologicalReaction direction="left-to-right" evidence="14">
        <dbReference type="Rhea" id="RHEA:23541"/>
    </physiologicalReaction>
</comment>
<dbReference type="InterPro" id="IPR020058">
    <property type="entry name" value="Glu/Gln-tRNA-synth_Ib_cat-dom"/>
</dbReference>
<dbReference type="FunFam" id="3.40.50.620:FF:000045">
    <property type="entry name" value="Glutamate--tRNA ligase, mitochondrial"/>
    <property type="match status" value="1"/>
</dbReference>
<evidence type="ECO:0000256" key="15">
    <source>
        <dbReference type="ARBA" id="ARBA00047479"/>
    </source>
</evidence>
<evidence type="ECO:0000256" key="8">
    <source>
        <dbReference type="ARBA" id="ARBA00023146"/>
    </source>
</evidence>
<gene>
    <name evidence="21" type="ORF">PPYR_08330</name>
</gene>
<dbReference type="Pfam" id="PF19269">
    <property type="entry name" value="Anticodon_2"/>
    <property type="match status" value="1"/>
</dbReference>
<dbReference type="PRINTS" id="PR00987">
    <property type="entry name" value="TRNASYNTHGLU"/>
</dbReference>
<dbReference type="PANTHER" id="PTHR43311:SF2">
    <property type="entry name" value="GLUTAMATE--TRNA LIGASE, MITOCHONDRIAL-RELATED"/>
    <property type="match status" value="1"/>
</dbReference>
<comment type="catalytic activity">
    <reaction evidence="16">
        <text>tRNA(Gln) + L-glutamate + ATP = L-glutamyl-tRNA(Gln) + AMP + diphosphate</text>
        <dbReference type="Rhea" id="RHEA:64612"/>
        <dbReference type="Rhea" id="RHEA-COMP:9662"/>
        <dbReference type="Rhea" id="RHEA-COMP:9684"/>
        <dbReference type="ChEBI" id="CHEBI:29985"/>
        <dbReference type="ChEBI" id="CHEBI:30616"/>
        <dbReference type="ChEBI" id="CHEBI:33019"/>
        <dbReference type="ChEBI" id="CHEBI:78442"/>
        <dbReference type="ChEBI" id="CHEBI:78520"/>
        <dbReference type="ChEBI" id="CHEBI:456215"/>
    </reaction>
    <physiologicalReaction direction="left-to-right" evidence="16">
        <dbReference type="Rhea" id="RHEA:64613"/>
    </physiologicalReaction>
</comment>
<reference evidence="21 22" key="2">
    <citation type="journal article" date="2018" name="Elife">
        <title>Firefly genomes illuminate parallel origins of bioluminescence in beetles.</title>
        <authorList>
            <person name="Fallon T.R."/>
            <person name="Lower S.E."/>
            <person name="Chang C.H."/>
            <person name="Bessho-Uehara M."/>
            <person name="Martin G.J."/>
            <person name="Bewick A.J."/>
            <person name="Behringer M."/>
            <person name="Debat H.J."/>
            <person name="Wong I."/>
            <person name="Day J.C."/>
            <person name="Suvorov A."/>
            <person name="Silva C.J."/>
            <person name="Stanger-Hall K.F."/>
            <person name="Hall D.W."/>
            <person name="Schmitz R.J."/>
            <person name="Nelson D.R."/>
            <person name="Lewis S.M."/>
            <person name="Shigenobu S."/>
            <person name="Bybee S.M."/>
            <person name="Larracuente A.M."/>
            <person name="Oba Y."/>
            <person name="Weng J.K."/>
        </authorList>
    </citation>
    <scope>NUCLEOTIDE SEQUENCE [LARGE SCALE GENOMIC DNA]</scope>
    <source>
        <strain evidence="21">1611_PpyrPB1</strain>
        <tissue evidence="21">Whole body</tissue>
    </source>
</reference>
<organism evidence="20">
    <name type="scientific">Photinus pyralis</name>
    <name type="common">Common eastern firefly</name>
    <name type="synonym">Lampyris pyralis</name>
    <dbReference type="NCBI Taxonomy" id="7054"/>
    <lineage>
        <taxon>Eukaryota</taxon>
        <taxon>Metazoa</taxon>
        <taxon>Ecdysozoa</taxon>
        <taxon>Arthropoda</taxon>
        <taxon>Hexapoda</taxon>
        <taxon>Insecta</taxon>
        <taxon>Pterygota</taxon>
        <taxon>Neoptera</taxon>
        <taxon>Endopterygota</taxon>
        <taxon>Coleoptera</taxon>
        <taxon>Polyphaga</taxon>
        <taxon>Elateriformia</taxon>
        <taxon>Elateroidea</taxon>
        <taxon>Lampyridae</taxon>
        <taxon>Lampyrinae</taxon>
        <taxon>Photinus</taxon>
    </lineage>
</organism>
<feature type="domain" description="Glutamyl/glutaminyl-tRNA synthetase class Ib catalytic" evidence="18">
    <location>
        <begin position="29"/>
        <end position="337"/>
    </location>
</feature>
<comment type="similarity">
    <text evidence="2">Belongs to the class-I aminoacyl-tRNA synthetase family. Glutamate--tRNA ligase type 1 subfamily.</text>
</comment>
<proteinExistence type="inferred from homology"/>
<evidence type="ECO:0000256" key="16">
    <source>
        <dbReference type="ARBA" id="ARBA00047689"/>
    </source>
</evidence>
<dbReference type="InterPro" id="IPR033910">
    <property type="entry name" value="GluRS_core"/>
</dbReference>
<accession>A0A1Y1KQD4</accession>
<dbReference type="GO" id="GO:0004818">
    <property type="term" value="F:glutamate-tRNA ligase activity"/>
    <property type="evidence" value="ECO:0007669"/>
    <property type="project" value="UniProtKB-EC"/>
</dbReference>
<dbReference type="InterPro" id="IPR049940">
    <property type="entry name" value="GluQ/Sye"/>
</dbReference>
<dbReference type="HAMAP" id="MF_00022">
    <property type="entry name" value="Glu_tRNA_synth_type1"/>
    <property type="match status" value="1"/>
</dbReference>
<keyword evidence="6 17" id="KW-0067">ATP-binding</keyword>
<dbReference type="Gene3D" id="3.40.50.620">
    <property type="entry name" value="HUPs"/>
    <property type="match status" value="1"/>
</dbReference>
<dbReference type="InterPro" id="IPR001412">
    <property type="entry name" value="aa-tRNA-synth_I_CS"/>
</dbReference>
<evidence type="ECO:0000256" key="11">
    <source>
        <dbReference type="ARBA" id="ARBA00044142"/>
    </source>
</evidence>
<dbReference type="EC" id="6.1.1.24" evidence="10"/>
<evidence type="ECO:0000256" key="3">
    <source>
        <dbReference type="ARBA" id="ARBA00012835"/>
    </source>
</evidence>
<dbReference type="InterPro" id="IPR000924">
    <property type="entry name" value="Glu/Gln-tRNA-synth"/>
</dbReference>
<dbReference type="SUPFAM" id="SSF52374">
    <property type="entry name" value="Nucleotidylyl transferase"/>
    <property type="match status" value="1"/>
</dbReference>
<evidence type="ECO:0000259" key="18">
    <source>
        <dbReference type="Pfam" id="PF00749"/>
    </source>
</evidence>
<evidence type="ECO:0000256" key="14">
    <source>
        <dbReference type="ARBA" id="ARBA00047366"/>
    </source>
</evidence>
<evidence type="ECO:0000256" key="5">
    <source>
        <dbReference type="ARBA" id="ARBA00022741"/>
    </source>
</evidence>
<dbReference type="PROSITE" id="PS00178">
    <property type="entry name" value="AA_TRNA_LIGASE_I"/>
    <property type="match status" value="1"/>
</dbReference>
<dbReference type="GO" id="GO:0008270">
    <property type="term" value="F:zinc ion binding"/>
    <property type="evidence" value="ECO:0007669"/>
    <property type="project" value="InterPro"/>
</dbReference>
<sequence>MHFLVSKCGLLKIRNKCGIILTQLAHTGEVRVRFAPSPTGFLHLGGLRTALYNFLFAKSKRGKFILRIEDTDQTRVVDGALEQIQKDLNWAGVYIDEGPRIGGLYGPYIQSQRLSLYKDQVNTLLDNESAYRCFCTSKRLDLLRLEAARTGQIPKYDNRCRHLTKEQVQSKLNSNMPHCVRFKLTPGLQTFEDLIYGTITYDVVLNEGDPVIFKSDGFPTYHFANVVDDHFMKISHVLRGVEWQISTTKHIMMYRAFNWDPPMYGHLPLLMNSDGTKLSKRQGDIQIKYYRDNGILPQALNNLITHSGGGFDKDLERGLKPRIYTMDELADQFDLKNINSHSGKVMSERLLEFNGLELDRQIHCDADLKILVAKVQNIIREKFPDRVLDNSVKLDEQYIKSVLSWTRARINRLNDLVSNELAFLWIPPAENRAKQEHVRLIKNVIEKLEEQESLTKDSLKLLFKEICSQNNIKFSAFMQMLRSALSGLKEGPSVGEMIEILGKGNTMLRLQTYIKECDE</sequence>